<sequence length="647" mass="76854">MIKIKIDNYITEKNNKIADEILFEVLDKKQKILLNSPMKTGKTTFTMNYLPSILIPSDVQEIFVTPIKSLMNDIKNKYPRTIKCNGNVSEIKLNSNVPILTTPESMYKVIKACEDENKRFFIVYDEIHQIIINAGFREKLKNPLLYYEHELCIGLLGMTATAEPLENIDFDKRFEIVVKNKFVQANKTIILKNFAKNTDNMLNFIKYMKKNNNNKLIIARINNKEDIKLIKPKLKNCVAWYRSKNERKEDKEYLSDMELMEDVLSGEDIKNIDYLLCTSLVDVGVEIQLKEKPIVIDFLDSTSSIIDDIQFVGRFRQGIEQLYLVGKLNKENPNTKPLNFAKEYNKRFEINKNLIAVLNDYGDEEKTKTHLTTESIRFNSDNEKYELDEYGLMQSVFKKYINFFLQTEIYLKLFLEQHQTFNTNLISIADYNGLDIIKTTELKEEKKKIKENIKQHEKEFYDEINSLDLDNEILKMILNYEEIEQQDIWKIKNYQYLCNKWKDEYLEEYRERYKQVSEKLKNIKIKEIEKLKISLIKKEVSKLIKQINYINYNLLYNKDRKLKAINKDMLIVFRTRDFINKIKGKERDVYLSNKFKLELLEYLKKEKSLSKLTAISLNKLLSMIYNIYINNKKQNVIKSVNTAYYKK</sequence>
<keyword evidence="1" id="KW-0347">Helicase</keyword>
<organism evidence="1 2">
    <name type="scientific">Candidatus Sarcina troglodytae</name>
    <dbReference type="NCBI Taxonomy" id="2726954"/>
    <lineage>
        <taxon>Bacteria</taxon>
        <taxon>Bacillati</taxon>
        <taxon>Bacillota</taxon>
        <taxon>Clostridia</taxon>
        <taxon>Eubacteriales</taxon>
        <taxon>Clostridiaceae</taxon>
        <taxon>Sarcina</taxon>
    </lineage>
</organism>
<evidence type="ECO:0000313" key="1">
    <source>
        <dbReference type="EMBL" id="QPJ86764.1"/>
    </source>
</evidence>
<keyword evidence="1" id="KW-0378">Hydrolase</keyword>
<dbReference type="EMBL" id="CP051762">
    <property type="protein sequence ID" value="QPJ86764.1"/>
    <property type="molecule type" value="Genomic_DNA"/>
</dbReference>
<proteinExistence type="predicted"/>
<keyword evidence="1" id="KW-0547">Nucleotide-binding</keyword>
<keyword evidence="1" id="KW-0614">Plasmid</keyword>
<dbReference type="Proteomes" id="UP000594603">
    <property type="component" value="Plasmid p8"/>
</dbReference>
<accession>A0ACD1BH72</accession>
<protein>
    <submittedName>
        <fullName evidence="1">DEAD/DEAH box helicase family protein</fullName>
    </submittedName>
</protein>
<gene>
    <name evidence="1" type="ORF">HH195_12355</name>
</gene>
<keyword evidence="2" id="KW-1185">Reference proteome</keyword>
<geneLocation type="plasmid" evidence="1 2">
    <name>p8</name>
</geneLocation>
<evidence type="ECO:0000313" key="2">
    <source>
        <dbReference type="Proteomes" id="UP000594603"/>
    </source>
</evidence>
<keyword evidence="1" id="KW-0067">ATP-binding</keyword>
<reference evidence="1" key="1">
    <citation type="submission" date="2020-04" db="EMBL/GenBank/DDBJ databases">
        <title>A novel bacterium ('Candidatus Sarcina troglodytae' sp. nov.) linked to a protracted, uniformly lethal epizootic among sanctuary western chimpanzees (Pan troglodytes verus) in Sierra Leone.</title>
        <authorList>
            <person name="Owens L.A."/>
            <person name="Colitti B."/>
            <person name="Hirji I."/>
            <person name="Pizaro A."/>
            <person name="Jaffe J.E."/>
            <person name="Moittie S."/>
            <person name="Bishop-Lilly K.A."/>
            <person name="Estrella L.A."/>
            <person name="Voegtly L.J."/>
            <person name="Kuhn J.H."/>
            <person name="Suen G."/>
            <person name="Deblois C.L."/>
            <person name="Dunn C."/>
            <person name="Juan-Salles C."/>
            <person name="Goldberg T.L."/>
        </authorList>
    </citation>
    <scope>NUCLEOTIDE SEQUENCE</scope>
    <source>
        <strain evidence="1">JB2</strain>
    </source>
</reference>
<name>A0ACD1BH72_9CLOT</name>